<dbReference type="Proteomes" id="UP000045706">
    <property type="component" value="Unassembled WGS sequence"/>
</dbReference>
<name>A0A0G4KGM8_VERLO</name>
<protein>
    <submittedName>
        <fullName evidence="2">Uncharacterized protein</fullName>
    </submittedName>
</protein>
<dbReference type="InterPro" id="IPR007902">
    <property type="entry name" value="Chl4/mis15/CENP-N"/>
</dbReference>
<dbReference type="PANTHER" id="PTHR11573">
    <property type="entry name" value="RIBONUCLEOSIDE-DIPHOSPHATE REDUCTASE LARGE CHAIN"/>
    <property type="match status" value="1"/>
</dbReference>
<dbReference type="PANTHER" id="PTHR11573:SF6">
    <property type="entry name" value="RIBONUCLEOSIDE-DIPHOSPHATE REDUCTASE LARGE SUBUNIT"/>
    <property type="match status" value="1"/>
</dbReference>
<dbReference type="GO" id="GO:0007059">
    <property type="term" value="P:chromosome segregation"/>
    <property type="evidence" value="ECO:0007669"/>
    <property type="project" value="InterPro"/>
</dbReference>
<feature type="compositionally biased region" description="Polar residues" evidence="1">
    <location>
        <begin position="329"/>
        <end position="340"/>
    </location>
</feature>
<proteinExistence type="predicted"/>
<dbReference type="EMBL" id="CVQI01000336">
    <property type="protein sequence ID" value="CRJ94847.1"/>
    <property type="molecule type" value="Genomic_DNA"/>
</dbReference>
<dbReference type="SUPFAM" id="SSF51998">
    <property type="entry name" value="PFL-like glycyl radical enzymes"/>
    <property type="match status" value="1"/>
</dbReference>
<feature type="region of interest" description="Disordered" evidence="1">
    <location>
        <begin position="300"/>
        <end position="414"/>
    </location>
</feature>
<accession>A0A0G4KGM8</accession>
<feature type="compositionally biased region" description="Basic and acidic residues" evidence="1">
    <location>
        <begin position="398"/>
        <end position="414"/>
    </location>
</feature>
<dbReference type="GO" id="GO:0009263">
    <property type="term" value="P:deoxyribonucleotide biosynthetic process"/>
    <property type="evidence" value="ECO:0007669"/>
    <property type="project" value="TreeGrafter"/>
</dbReference>
<evidence type="ECO:0000313" key="3">
    <source>
        <dbReference type="Proteomes" id="UP000045706"/>
    </source>
</evidence>
<evidence type="ECO:0000313" key="2">
    <source>
        <dbReference type="EMBL" id="CRJ94847.1"/>
    </source>
</evidence>
<feature type="compositionally biased region" description="Low complexity" evidence="1">
    <location>
        <begin position="352"/>
        <end position="362"/>
    </location>
</feature>
<gene>
    <name evidence="2" type="ORF">BN1723_008589</name>
</gene>
<reference evidence="3" key="1">
    <citation type="submission" date="2015-05" db="EMBL/GenBank/DDBJ databases">
        <authorList>
            <person name="Fogelqvist Johan"/>
        </authorList>
    </citation>
    <scope>NUCLEOTIDE SEQUENCE [LARGE SCALE GENOMIC DNA]</scope>
</reference>
<sequence length="437" mass="47319">IATGADSKVFRNLVEEGIPKALSQPRKRYTLQATDLRSKNLSLLLSSKGAGRTNAAAGGWSFYADRKKNESPLDTTLPTPPLSEDSESVSSAAGEQVTAAKRKVTYDPAEADRFDKKARLLAARARFGDSAKLDDGRGIERVDITMEDSFLGPENNVPVDEDETSWAPGVKLTFRGSHVFADMGLWSDSMKNRIIAENGSIQNIPNIPADIKSLYKTVWEISQRTVVQMAADRGAFIDQSQSLNIHMKDPTMGKITSMHFAGWKLGLKTGMYYLRTQAAAAPIQFTVDKEALKVADTNVGKERSLKKRSPMPSYNSSAAAVPRPMFQSKDGSADSNSRNGVPTPSTTPPPAAVTSLPVASPAKPATMKADVDEGDSPKVLPMEPADKIKIEELSQGEKTPDAEDKDEDSKERENDIYSEAVLACSIENPESCVMCSG</sequence>
<evidence type="ECO:0000256" key="1">
    <source>
        <dbReference type="SAM" id="MobiDB-lite"/>
    </source>
</evidence>
<feature type="non-terminal residue" evidence="2">
    <location>
        <position position="437"/>
    </location>
</feature>
<dbReference type="Pfam" id="PF05238">
    <property type="entry name" value="CENP-N"/>
    <property type="match status" value="1"/>
</dbReference>
<dbReference type="GO" id="GO:0005524">
    <property type="term" value="F:ATP binding"/>
    <property type="evidence" value="ECO:0007669"/>
    <property type="project" value="TreeGrafter"/>
</dbReference>
<dbReference type="GO" id="GO:0005971">
    <property type="term" value="C:ribonucleoside-diphosphate reductase complex"/>
    <property type="evidence" value="ECO:0007669"/>
    <property type="project" value="TreeGrafter"/>
</dbReference>
<dbReference type="GO" id="GO:0004748">
    <property type="term" value="F:ribonucleoside-diphosphate reductase activity, thioredoxin disulfide as acceptor"/>
    <property type="evidence" value="ECO:0007669"/>
    <property type="project" value="TreeGrafter"/>
</dbReference>
<dbReference type="GO" id="GO:0034080">
    <property type="term" value="P:CENP-A containing chromatin assembly"/>
    <property type="evidence" value="ECO:0007669"/>
    <property type="project" value="InterPro"/>
</dbReference>
<feature type="region of interest" description="Disordered" evidence="1">
    <location>
        <begin position="69"/>
        <end position="96"/>
    </location>
</feature>
<dbReference type="InterPro" id="IPR039718">
    <property type="entry name" value="Rrm1"/>
</dbReference>
<feature type="non-terminal residue" evidence="2">
    <location>
        <position position="1"/>
    </location>
</feature>
<dbReference type="AlphaFoldDB" id="A0A0G4KGM8"/>
<dbReference type="Gene3D" id="3.20.70.20">
    <property type="match status" value="1"/>
</dbReference>
<organism evidence="2 3">
    <name type="scientific">Verticillium longisporum</name>
    <name type="common">Verticillium dahliae var. longisporum</name>
    <dbReference type="NCBI Taxonomy" id="100787"/>
    <lineage>
        <taxon>Eukaryota</taxon>
        <taxon>Fungi</taxon>
        <taxon>Dikarya</taxon>
        <taxon>Ascomycota</taxon>
        <taxon>Pezizomycotina</taxon>
        <taxon>Sordariomycetes</taxon>
        <taxon>Hypocreomycetidae</taxon>
        <taxon>Glomerellales</taxon>
        <taxon>Plectosphaerellaceae</taxon>
        <taxon>Verticillium</taxon>
    </lineage>
</organism>